<proteinExistence type="predicted"/>
<keyword evidence="2" id="KW-1185">Reference proteome</keyword>
<evidence type="ECO:0000313" key="1">
    <source>
        <dbReference type="EMBL" id="KAJ1163195.1"/>
    </source>
</evidence>
<reference evidence="1" key="1">
    <citation type="journal article" date="2022" name="bioRxiv">
        <title>Sequencing and chromosome-scale assembly of the giantPleurodeles waltlgenome.</title>
        <authorList>
            <person name="Brown T."/>
            <person name="Elewa A."/>
            <person name="Iarovenko S."/>
            <person name="Subramanian E."/>
            <person name="Araus A.J."/>
            <person name="Petzold A."/>
            <person name="Susuki M."/>
            <person name="Suzuki K.-i.T."/>
            <person name="Hayashi T."/>
            <person name="Toyoda A."/>
            <person name="Oliveira C."/>
            <person name="Osipova E."/>
            <person name="Leigh N.D."/>
            <person name="Simon A."/>
            <person name="Yun M.H."/>
        </authorList>
    </citation>
    <scope>NUCLEOTIDE SEQUENCE</scope>
    <source>
        <strain evidence="1">20211129_DDA</strain>
        <tissue evidence="1">Liver</tissue>
    </source>
</reference>
<protein>
    <submittedName>
        <fullName evidence="1">Uncharacterized protein</fullName>
    </submittedName>
</protein>
<dbReference type="Proteomes" id="UP001066276">
    <property type="component" value="Chromosome 4_2"/>
</dbReference>
<accession>A0AAV7SGK2</accession>
<name>A0AAV7SGK2_PLEWA</name>
<dbReference type="AlphaFoldDB" id="A0AAV7SGK2"/>
<gene>
    <name evidence="1" type="ORF">NDU88_003658</name>
</gene>
<comment type="caution">
    <text evidence="1">The sequence shown here is derived from an EMBL/GenBank/DDBJ whole genome shotgun (WGS) entry which is preliminary data.</text>
</comment>
<sequence length="103" mass="11853">MPLLLSHEGHFGSHTLGVPEAGDILEEGGRKDFRDHRERGEAYAQLVSLEIWGDQTLDSYILLFCYLALIVARRDILKHWGMPTLPTMRKWEKGLDWCMGVEK</sequence>
<evidence type="ECO:0000313" key="2">
    <source>
        <dbReference type="Proteomes" id="UP001066276"/>
    </source>
</evidence>
<organism evidence="1 2">
    <name type="scientific">Pleurodeles waltl</name>
    <name type="common">Iberian ribbed newt</name>
    <dbReference type="NCBI Taxonomy" id="8319"/>
    <lineage>
        <taxon>Eukaryota</taxon>
        <taxon>Metazoa</taxon>
        <taxon>Chordata</taxon>
        <taxon>Craniata</taxon>
        <taxon>Vertebrata</taxon>
        <taxon>Euteleostomi</taxon>
        <taxon>Amphibia</taxon>
        <taxon>Batrachia</taxon>
        <taxon>Caudata</taxon>
        <taxon>Salamandroidea</taxon>
        <taxon>Salamandridae</taxon>
        <taxon>Pleurodelinae</taxon>
        <taxon>Pleurodeles</taxon>
    </lineage>
</organism>
<dbReference type="EMBL" id="JANPWB010000008">
    <property type="protein sequence ID" value="KAJ1163195.1"/>
    <property type="molecule type" value="Genomic_DNA"/>
</dbReference>